<dbReference type="SUPFAM" id="SSF46785">
    <property type="entry name" value="Winged helix' DNA-binding domain"/>
    <property type="match status" value="1"/>
</dbReference>
<evidence type="ECO:0000313" key="2">
    <source>
        <dbReference type="Proteomes" id="UP000600363"/>
    </source>
</evidence>
<sequence>MDFGLKRNVAKVVAYLRDGKEATSRDLEIGADLRQPEVSITMRELVELDWVDVRQDKKPGKGRPYKLYRLKKPIEDIIDELEQKKLRENREILESIHRLKELLKKG</sequence>
<dbReference type="InterPro" id="IPR036388">
    <property type="entry name" value="WH-like_DNA-bd_sf"/>
</dbReference>
<dbReference type="InterPro" id="IPR017185">
    <property type="entry name" value="UCP037373_trxn_reg"/>
</dbReference>
<dbReference type="Gene3D" id="1.10.10.10">
    <property type="entry name" value="Winged helix-like DNA-binding domain superfamily/Winged helix DNA-binding domain"/>
    <property type="match status" value="1"/>
</dbReference>
<accession>A0A832RXJ5</accession>
<dbReference type="AlphaFoldDB" id="A0A832RXJ5"/>
<proteinExistence type="predicted"/>
<dbReference type="EMBL" id="DUIH01000021">
    <property type="protein sequence ID" value="HIH70179.1"/>
    <property type="molecule type" value="Genomic_DNA"/>
</dbReference>
<dbReference type="InterPro" id="IPR036390">
    <property type="entry name" value="WH_DNA-bd_sf"/>
</dbReference>
<evidence type="ECO:0000313" key="1">
    <source>
        <dbReference type="EMBL" id="HIH70179.1"/>
    </source>
</evidence>
<reference evidence="1" key="1">
    <citation type="journal article" date="2020" name="bioRxiv">
        <title>A rank-normalized archaeal taxonomy based on genome phylogeny resolves widespread incomplete and uneven classifications.</title>
        <authorList>
            <person name="Rinke C."/>
            <person name="Chuvochina M."/>
            <person name="Mussig A.J."/>
            <person name="Chaumeil P.-A."/>
            <person name="Waite D.W."/>
            <person name="Whitman W.B."/>
            <person name="Parks D.H."/>
            <person name="Hugenholtz P."/>
        </authorList>
    </citation>
    <scope>NUCLEOTIDE SEQUENCE</scope>
    <source>
        <strain evidence="1">UBA12518</strain>
    </source>
</reference>
<protein>
    <submittedName>
        <fullName evidence="1">ArsR family transcriptional regulator</fullName>
    </submittedName>
</protein>
<name>A0A832RXJ5_9EURY</name>
<dbReference type="Proteomes" id="UP000600363">
    <property type="component" value="Unassembled WGS sequence"/>
</dbReference>
<dbReference type="PIRSF" id="PIRSF037373">
    <property type="entry name" value="UCP037373_trxn_reg"/>
    <property type="match status" value="1"/>
</dbReference>
<gene>
    <name evidence="1" type="ORF">HA299_06180</name>
</gene>
<organism evidence="1 2">
    <name type="scientific">Methermicoccus shengliensis</name>
    <dbReference type="NCBI Taxonomy" id="660064"/>
    <lineage>
        <taxon>Archaea</taxon>
        <taxon>Methanobacteriati</taxon>
        <taxon>Methanobacteriota</taxon>
        <taxon>Stenosarchaea group</taxon>
        <taxon>Methanomicrobia</taxon>
        <taxon>Methanosarcinales</taxon>
        <taxon>Methermicoccaceae</taxon>
        <taxon>Methermicoccus</taxon>
    </lineage>
</organism>
<comment type="caution">
    <text evidence="1">The sequence shown here is derived from an EMBL/GenBank/DDBJ whole genome shotgun (WGS) entry which is preliminary data.</text>
</comment>